<comment type="catalytic activity">
    <reaction evidence="1 15 16">
        <text>adenosine 5'-phosphosulfate + ATP = 3'-phosphoadenylyl sulfate + ADP + H(+)</text>
        <dbReference type="Rhea" id="RHEA:24152"/>
        <dbReference type="ChEBI" id="CHEBI:15378"/>
        <dbReference type="ChEBI" id="CHEBI:30616"/>
        <dbReference type="ChEBI" id="CHEBI:58243"/>
        <dbReference type="ChEBI" id="CHEBI:58339"/>
        <dbReference type="ChEBI" id="CHEBI:456216"/>
        <dbReference type="EC" id="2.7.1.25"/>
    </reaction>
</comment>
<sequence length="211" mass="24555">MIHKNINRISNKNIFWNTCYITQQDRELLHKHRAILLWFTGLSGSGKSILANVLETKLHHRNISTYMLDGDNVRHGLCQDLGFSDHDRHENIRRVGETARLMVDAGVVVLATFISPYHRDRQMVRNMFPINHFIEIFVDTPFHVCEQRDSKGLYKRARSGEIENFTGISSPYEQPKKPDIYLDGQKSIVELINQILRSSCIEYLFKIDLSI</sequence>
<keyword evidence="7 15" id="KW-0597">Phosphoprotein</keyword>
<evidence type="ECO:0000256" key="3">
    <source>
        <dbReference type="ARBA" id="ARBA00004806"/>
    </source>
</evidence>
<name>A0AAE9I616_9ENTR</name>
<keyword evidence="9 15" id="KW-0547">Nucleotide-binding</keyword>
<evidence type="ECO:0000259" key="17">
    <source>
        <dbReference type="Pfam" id="PF01583"/>
    </source>
</evidence>
<dbReference type="GO" id="GO:0000103">
    <property type="term" value="P:sulfate assimilation"/>
    <property type="evidence" value="ECO:0007669"/>
    <property type="project" value="UniProtKB-UniRule"/>
</dbReference>
<evidence type="ECO:0000256" key="14">
    <source>
        <dbReference type="ARBA" id="ARBA00031464"/>
    </source>
</evidence>
<evidence type="ECO:0000256" key="6">
    <source>
        <dbReference type="ARBA" id="ARBA00018163"/>
    </source>
</evidence>
<evidence type="ECO:0000256" key="16">
    <source>
        <dbReference type="RuleBase" id="RU004347"/>
    </source>
</evidence>
<dbReference type="PANTHER" id="PTHR11055">
    <property type="entry name" value="BIFUNCTIONAL 3'-PHOSPHOADENOSINE 5'-PHOSPHOSULFATE SYNTHASE"/>
    <property type="match status" value="1"/>
</dbReference>
<keyword evidence="10 15" id="KW-0418">Kinase</keyword>
<dbReference type="SUPFAM" id="SSF52540">
    <property type="entry name" value="P-loop containing nucleoside triphosphate hydrolases"/>
    <property type="match status" value="1"/>
</dbReference>
<feature type="active site" description="Phosphoserine intermediate" evidence="15">
    <location>
        <position position="115"/>
    </location>
</feature>
<dbReference type="GO" id="GO:0004020">
    <property type="term" value="F:adenylylsulfate kinase activity"/>
    <property type="evidence" value="ECO:0007669"/>
    <property type="project" value="UniProtKB-UniRule"/>
</dbReference>
<gene>
    <name evidence="15 18" type="primary">cysC</name>
    <name evidence="18" type="ORF">M9394_02430</name>
</gene>
<evidence type="ECO:0000256" key="11">
    <source>
        <dbReference type="ARBA" id="ARBA00022840"/>
    </source>
</evidence>
<comment type="function">
    <text evidence="2 15 16">Catalyzes the synthesis of activated sulfate.</text>
</comment>
<evidence type="ECO:0000313" key="18">
    <source>
        <dbReference type="EMBL" id="URJ27404.1"/>
    </source>
</evidence>
<proteinExistence type="inferred from homology"/>
<evidence type="ECO:0000256" key="10">
    <source>
        <dbReference type="ARBA" id="ARBA00022777"/>
    </source>
</evidence>
<evidence type="ECO:0000256" key="15">
    <source>
        <dbReference type="HAMAP-Rule" id="MF_00065"/>
    </source>
</evidence>
<dbReference type="Proteomes" id="UP001056323">
    <property type="component" value="Chromosome"/>
</dbReference>
<dbReference type="EC" id="2.7.1.25" evidence="5 15"/>
<keyword evidence="11 15" id="KW-0067">ATP-binding</keyword>
<dbReference type="GO" id="GO:0070814">
    <property type="term" value="P:hydrogen sulfide biosynthetic process"/>
    <property type="evidence" value="ECO:0007669"/>
    <property type="project" value="UniProtKB-UniRule"/>
</dbReference>
<accession>A0AAE9I616</accession>
<dbReference type="KEGG" id="bhb:M9394_02430"/>
<organism evidence="18 19">
    <name type="scientific">Candidatus Blochmanniella camponoti</name>
    <dbReference type="NCBI Taxonomy" id="108080"/>
    <lineage>
        <taxon>Bacteria</taxon>
        <taxon>Pseudomonadati</taxon>
        <taxon>Pseudomonadota</taxon>
        <taxon>Gammaproteobacteria</taxon>
        <taxon>Enterobacterales</taxon>
        <taxon>Enterobacteriaceae</taxon>
        <taxon>ant endosymbionts</taxon>
        <taxon>Candidatus Blochmanniella</taxon>
    </lineage>
</organism>
<dbReference type="NCBIfam" id="NF003013">
    <property type="entry name" value="PRK03846.1"/>
    <property type="match status" value="1"/>
</dbReference>
<dbReference type="Gene3D" id="3.40.50.300">
    <property type="entry name" value="P-loop containing nucleotide triphosphate hydrolases"/>
    <property type="match status" value="1"/>
</dbReference>
<protein>
    <recommendedName>
        <fullName evidence="6 15">Adenylyl-sulfate kinase</fullName>
        <ecNumber evidence="5 15">2.7.1.25</ecNumber>
    </recommendedName>
    <alternativeName>
        <fullName evidence="13 15">APS kinase</fullName>
    </alternativeName>
    <alternativeName>
        <fullName evidence="14 15">ATP adenosine-5'-phosphosulfate 3'-phosphotransferase</fullName>
    </alternativeName>
    <alternativeName>
        <fullName evidence="12 15">Adenosine-5'-phosphosulfate kinase</fullName>
    </alternativeName>
</protein>
<dbReference type="AlphaFoldDB" id="A0AAE9I616"/>
<evidence type="ECO:0000256" key="4">
    <source>
        <dbReference type="ARBA" id="ARBA00007008"/>
    </source>
</evidence>
<dbReference type="CDD" id="cd02027">
    <property type="entry name" value="APSK"/>
    <property type="match status" value="1"/>
</dbReference>
<dbReference type="GO" id="GO:0005524">
    <property type="term" value="F:ATP binding"/>
    <property type="evidence" value="ECO:0007669"/>
    <property type="project" value="UniProtKB-UniRule"/>
</dbReference>
<dbReference type="HAMAP" id="MF_00065">
    <property type="entry name" value="Adenylyl_sulf_kinase"/>
    <property type="match status" value="1"/>
</dbReference>
<evidence type="ECO:0000256" key="8">
    <source>
        <dbReference type="ARBA" id="ARBA00022679"/>
    </source>
</evidence>
<keyword evidence="8 15" id="KW-0808">Transferase</keyword>
<evidence type="ECO:0000256" key="5">
    <source>
        <dbReference type="ARBA" id="ARBA00012121"/>
    </source>
</evidence>
<comment type="similarity">
    <text evidence="4 15 16">Belongs to the APS kinase family.</text>
</comment>
<dbReference type="InterPro" id="IPR059117">
    <property type="entry name" value="APS_kinase_dom"/>
</dbReference>
<comment type="pathway">
    <text evidence="3 15 16">Sulfur metabolism; hydrogen sulfide biosynthesis; sulfite from sulfate: step 2/3.</text>
</comment>
<reference evidence="18" key="1">
    <citation type="submission" date="2022-05" db="EMBL/GenBank/DDBJ databases">
        <title>Impact of host demography and evolutionary history on endosymbiont molecular evolution: a test in carpenter ants (Genus Camponotus) and their Blochmannia endosymbionts.</title>
        <authorList>
            <person name="Manthey J.D."/>
            <person name="Giron J.C."/>
            <person name="Hruska J.P."/>
        </authorList>
    </citation>
    <scope>NUCLEOTIDE SEQUENCE</scope>
    <source>
        <strain evidence="18">C-049</strain>
    </source>
</reference>
<dbReference type="PANTHER" id="PTHR11055:SF63">
    <property type="entry name" value="ADENYLYL-SULFATE KINASE 1, CHLOROPLASTIC"/>
    <property type="match status" value="1"/>
</dbReference>
<evidence type="ECO:0000256" key="12">
    <source>
        <dbReference type="ARBA" id="ARBA00029724"/>
    </source>
</evidence>
<dbReference type="EMBL" id="CP097751">
    <property type="protein sequence ID" value="URJ27404.1"/>
    <property type="molecule type" value="Genomic_DNA"/>
</dbReference>
<evidence type="ECO:0000313" key="19">
    <source>
        <dbReference type="Proteomes" id="UP001056323"/>
    </source>
</evidence>
<dbReference type="InterPro" id="IPR002891">
    <property type="entry name" value="APS"/>
</dbReference>
<dbReference type="Pfam" id="PF01583">
    <property type="entry name" value="APS_kinase"/>
    <property type="match status" value="1"/>
</dbReference>
<evidence type="ECO:0000256" key="2">
    <source>
        <dbReference type="ARBA" id="ARBA00002632"/>
    </source>
</evidence>
<feature type="domain" description="APS kinase" evidence="17">
    <location>
        <begin position="34"/>
        <end position="183"/>
    </location>
</feature>
<dbReference type="NCBIfam" id="TIGR00455">
    <property type="entry name" value="apsK"/>
    <property type="match status" value="1"/>
</dbReference>
<evidence type="ECO:0000256" key="7">
    <source>
        <dbReference type="ARBA" id="ARBA00022553"/>
    </source>
</evidence>
<evidence type="ECO:0000256" key="9">
    <source>
        <dbReference type="ARBA" id="ARBA00022741"/>
    </source>
</evidence>
<feature type="binding site" evidence="15">
    <location>
        <begin position="41"/>
        <end position="48"/>
    </location>
    <ligand>
        <name>ATP</name>
        <dbReference type="ChEBI" id="CHEBI:30616"/>
    </ligand>
</feature>
<dbReference type="RefSeq" id="WP_250249887.1">
    <property type="nucleotide sequence ID" value="NZ_CP097751.1"/>
</dbReference>
<dbReference type="InterPro" id="IPR027417">
    <property type="entry name" value="P-loop_NTPase"/>
</dbReference>
<evidence type="ECO:0000256" key="13">
    <source>
        <dbReference type="ARBA" id="ARBA00031393"/>
    </source>
</evidence>
<dbReference type="FunFam" id="3.40.50.300:FF:000212">
    <property type="entry name" value="Adenylyl-sulfate kinase"/>
    <property type="match status" value="1"/>
</dbReference>
<evidence type="ECO:0000256" key="1">
    <source>
        <dbReference type="ARBA" id="ARBA00001823"/>
    </source>
</evidence>